<dbReference type="Gene3D" id="3.30.70.240">
    <property type="match status" value="1"/>
</dbReference>
<keyword evidence="6" id="KW-0342">GTP-binding</keyword>
<comment type="subcellular location">
    <subcellularLocation>
        <location evidence="1">Cytoplasm</location>
    </subcellularLocation>
</comment>
<evidence type="ECO:0000256" key="8">
    <source>
        <dbReference type="ARBA" id="ARBA00068031"/>
    </source>
</evidence>
<dbReference type="FunFam" id="3.40.50.300:FF:000746">
    <property type="entry name" value="Ribosome assembly protein 1"/>
    <property type="match status" value="1"/>
</dbReference>
<dbReference type="InterPro" id="IPR035647">
    <property type="entry name" value="EFG_III/V"/>
</dbReference>
<dbReference type="FunFam" id="3.30.70.870:FF:000002">
    <property type="entry name" value="Translation elongation factor 2"/>
    <property type="match status" value="1"/>
</dbReference>
<organism evidence="12 13">
    <name type="scientific">Neolecta irregularis (strain DAH-3)</name>
    <dbReference type="NCBI Taxonomy" id="1198029"/>
    <lineage>
        <taxon>Eukaryota</taxon>
        <taxon>Fungi</taxon>
        <taxon>Dikarya</taxon>
        <taxon>Ascomycota</taxon>
        <taxon>Taphrinomycotina</taxon>
        <taxon>Neolectales</taxon>
        <taxon>Neolectaceae</taxon>
        <taxon>Neolecta</taxon>
    </lineage>
</organism>
<dbReference type="SMART" id="SM00838">
    <property type="entry name" value="EFG_C"/>
    <property type="match status" value="1"/>
</dbReference>
<evidence type="ECO:0000313" key="12">
    <source>
        <dbReference type="EMBL" id="OLL25980.1"/>
    </source>
</evidence>
<evidence type="ECO:0000256" key="4">
    <source>
        <dbReference type="ARBA" id="ARBA00022741"/>
    </source>
</evidence>
<dbReference type="EMBL" id="LXFE01000257">
    <property type="protein sequence ID" value="OLL25980.1"/>
    <property type="molecule type" value="Genomic_DNA"/>
</dbReference>
<accession>A0A1U7LTI5</accession>
<dbReference type="CDD" id="cd01681">
    <property type="entry name" value="aeEF2_snRNP_like_IV"/>
    <property type="match status" value="1"/>
</dbReference>
<dbReference type="SUPFAM" id="SSF52540">
    <property type="entry name" value="P-loop containing nucleoside triphosphate hydrolases"/>
    <property type="match status" value="1"/>
</dbReference>
<dbReference type="CDD" id="cd04096">
    <property type="entry name" value="eEF2_snRNP_like_C"/>
    <property type="match status" value="1"/>
</dbReference>
<dbReference type="STRING" id="1198029.A0A1U7LTI5"/>
<dbReference type="InterPro" id="IPR000795">
    <property type="entry name" value="T_Tr_GTP-bd_dom"/>
</dbReference>
<dbReference type="Gene3D" id="2.40.30.10">
    <property type="entry name" value="Translation factors"/>
    <property type="match status" value="1"/>
</dbReference>
<protein>
    <recommendedName>
        <fullName evidence="8">Ribosome assembly protein 1</fullName>
    </recommendedName>
    <alternativeName>
        <fullName evidence="9">Elongation factor-like 1</fullName>
    </alternativeName>
</protein>
<dbReference type="PANTHER" id="PTHR42908:SF3">
    <property type="entry name" value="ELONGATION FACTOR-LIKE GTPASE 1"/>
    <property type="match status" value="1"/>
</dbReference>
<evidence type="ECO:0000256" key="1">
    <source>
        <dbReference type="ARBA" id="ARBA00004496"/>
    </source>
</evidence>
<dbReference type="GO" id="GO:0003924">
    <property type="term" value="F:GTPase activity"/>
    <property type="evidence" value="ECO:0007669"/>
    <property type="project" value="InterPro"/>
</dbReference>
<dbReference type="PANTHER" id="PTHR42908">
    <property type="entry name" value="TRANSLATION ELONGATION FACTOR-RELATED"/>
    <property type="match status" value="1"/>
</dbReference>
<evidence type="ECO:0000256" key="6">
    <source>
        <dbReference type="ARBA" id="ARBA00023134"/>
    </source>
</evidence>
<dbReference type="Gene3D" id="3.30.70.870">
    <property type="entry name" value="Elongation Factor G (Translational Gtpase), domain 3"/>
    <property type="match status" value="1"/>
</dbReference>
<dbReference type="OMA" id="FARCDIQ"/>
<dbReference type="GO" id="GO:0042256">
    <property type="term" value="P:cytosolic ribosome assembly"/>
    <property type="evidence" value="ECO:0007669"/>
    <property type="project" value="TreeGrafter"/>
</dbReference>
<dbReference type="SUPFAM" id="SSF50447">
    <property type="entry name" value="Translation proteins"/>
    <property type="match status" value="1"/>
</dbReference>
<dbReference type="Pfam" id="PF00009">
    <property type="entry name" value="GTP_EFTU"/>
    <property type="match status" value="1"/>
</dbReference>
<dbReference type="NCBIfam" id="TIGR00231">
    <property type="entry name" value="small_GTP"/>
    <property type="match status" value="1"/>
</dbReference>
<evidence type="ECO:0000256" key="2">
    <source>
        <dbReference type="ARBA" id="ARBA00022490"/>
    </source>
</evidence>
<dbReference type="InterPro" id="IPR027417">
    <property type="entry name" value="P-loop_NTPase"/>
</dbReference>
<comment type="caution">
    <text evidence="12">The sequence shown here is derived from an EMBL/GenBank/DDBJ whole genome shotgun (WGS) entry which is preliminary data.</text>
</comment>
<dbReference type="CDD" id="cd16261">
    <property type="entry name" value="EF2_snRNP_III"/>
    <property type="match status" value="1"/>
</dbReference>
<dbReference type="GO" id="GO:0043022">
    <property type="term" value="F:ribosome binding"/>
    <property type="evidence" value="ECO:0007669"/>
    <property type="project" value="TreeGrafter"/>
</dbReference>
<dbReference type="InterPro" id="IPR014721">
    <property type="entry name" value="Ribsml_uS5_D2-typ_fold_subgr"/>
</dbReference>
<evidence type="ECO:0000259" key="11">
    <source>
        <dbReference type="PROSITE" id="PS51722"/>
    </source>
</evidence>
<dbReference type="InterPro" id="IPR000640">
    <property type="entry name" value="EFG_V-like"/>
</dbReference>
<evidence type="ECO:0000256" key="5">
    <source>
        <dbReference type="ARBA" id="ARBA00022801"/>
    </source>
</evidence>
<dbReference type="GO" id="GO:1990904">
    <property type="term" value="C:ribonucleoprotein complex"/>
    <property type="evidence" value="ECO:0007669"/>
    <property type="project" value="TreeGrafter"/>
</dbReference>
<dbReference type="SUPFAM" id="SSF54211">
    <property type="entry name" value="Ribosomal protein S5 domain 2-like"/>
    <property type="match status" value="1"/>
</dbReference>
<name>A0A1U7LTI5_NEOID</name>
<dbReference type="InterPro" id="IPR056752">
    <property type="entry name" value="EFL1"/>
</dbReference>
<keyword evidence="2" id="KW-0963">Cytoplasm</keyword>
<evidence type="ECO:0000256" key="3">
    <source>
        <dbReference type="ARBA" id="ARBA00022517"/>
    </source>
</evidence>
<keyword evidence="3" id="KW-0690">Ribosome biogenesis</keyword>
<dbReference type="InterPro" id="IPR009000">
    <property type="entry name" value="Transl_B-barrel_sf"/>
</dbReference>
<dbReference type="OrthoDB" id="364892at2759"/>
<dbReference type="AlphaFoldDB" id="A0A1U7LTI5"/>
<evidence type="ECO:0000256" key="10">
    <source>
        <dbReference type="SAM" id="MobiDB-lite"/>
    </source>
</evidence>
<dbReference type="Gene3D" id="3.30.230.10">
    <property type="match status" value="1"/>
</dbReference>
<keyword evidence="4" id="KW-0547">Nucleotide-binding</keyword>
<dbReference type="InterPro" id="IPR020568">
    <property type="entry name" value="Ribosomal_Su5_D2-typ_SF"/>
</dbReference>
<feature type="compositionally biased region" description="Basic and acidic residues" evidence="10">
    <location>
        <begin position="437"/>
        <end position="449"/>
    </location>
</feature>
<dbReference type="FunFam" id="3.30.70.240:FF:000006">
    <property type="entry name" value="Elongation factor like GTPase 1"/>
    <property type="match status" value="1"/>
</dbReference>
<dbReference type="PRINTS" id="PR00315">
    <property type="entry name" value="ELONGATNFCT"/>
</dbReference>
<keyword evidence="5" id="KW-0378">Hydrolase</keyword>
<evidence type="ECO:0000256" key="7">
    <source>
        <dbReference type="ARBA" id="ARBA00048548"/>
    </source>
</evidence>
<evidence type="ECO:0000313" key="13">
    <source>
        <dbReference type="Proteomes" id="UP000186594"/>
    </source>
</evidence>
<dbReference type="PROSITE" id="PS51722">
    <property type="entry name" value="G_TR_2"/>
    <property type="match status" value="1"/>
</dbReference>
<dbReference type="InterPro" id="IPR005225">
    <property type="entry name" value="Small_GTP-bd"/>
</dbReference>
<dbReference type="CDD" id="cd01885">
    <property type="entry name" value="EF2"/>
    <property type="match status" value="1"/>
</dbReference>
<dbReference type="SUPFAM" id="SSF54980">
    <property type="entry name" value="EF-G C-terminal domain-like"/>
    <property type="match status" value="2"/>
</dbReference>
<feature type="region of interest" description="Disordered" evidence="10">
    <location>
        <begin position="437"/>
        <end position="470"/>
    </location>
</feature>
<dbReference type="Proteomes" id="UP000186594">
    <property type="component" value="Unassembled WGS sequence"/>
</dbReference>
<proteinExistence type="predicted"/>
<feature type="compositionally biased region" description="Polar residues" evidence="10">
    <location>
        <begin position="450"/>
        <end position="460"/>
    </location>
</feature>
<gene>
    <name evidence="12" type="ORF">NEOLI_000153</name>
</gene>
<dbReference type="Pfam" id="PF25118">
    <property type="entry name" value="EFL1"/>
    <property type="match status" value="1"/>
</dbReference>
<evidence type="ECO:0000256" key="9">
    <source>
        <dbReference type="ARBA" id="ARBA00081809"/>
    </source>
</evidence>
<feature type="domain" description="Tr-type G" evidence="11">
    <location>
        <begin position="15"/>
        <end position="300"/>
    </location>
</feature>
<keyword evidence="13" id="KW-1185">Reference proteome</keyword>
<dbReference type="Pfam" id="PF00679">
    <property type="entry name" value="EFG_C"/>
    <property type="match status" value="1"/>
</dbReference>
<dbReference type="Gene3D" id="3.40.50.300">
    <property type="entry name" value="P-loop containing nucleotide triphosphate hydrolases"/>
    <property type="match status" value="1"/>
</dbReference>
<sequence>MPSPAELATLQSHPNAIRNICILAHVDHGKTSLSDSLLASNGIISAKLAGKIRYLDSREDEQIRGITMKSSAISLYYRIMRAQEDESYKAFEYLINLIDSPGHVDFSSEVSTASRLCDGALVLVDVVEGTVTVLRQVWTERIRPILVFNKIDRLITELRLTPLEAYTHMTKLLEQVNAVMGSFFAGDRMEEDAKWRERKEVGDLHDEFIEKDDADIYFAPERGNVVFSSAIDGWAFRIDQFAKLYSKKMGIKEANLKKVLWGDYFFDPKTKKVLQTKHLKGRNLKPIFVQLVLENLWTVYHCTVIEKNQEKVEKVVEALELNILSRDIKSKDSRALLSTIVSQWLPLSRAVLLAVIEEIPTPRDSQKLRFPQIISEAPFSKMLSQEIKKAMISCDGSSDAPVSAYVSKLMAVPESELPEKQRKQITAEEMRERGRIRREAKGLELKNESTEIATNSANSTPEEEQLEENEKKDKQVLIGFARLYSGVIKVGQELIVLGPKYKPSEPDQHISRIIVKSLYMMMGRDLLSLDSVPAGNVFGIGGLEGKVLKSATLYNTEGGINFAGVTMGTNPILRVALEPVFPLQMEQLVEGLKLLNQADPCVQVLIQDTGEHVILTAGELHLERCLKDLRERFAKIDITSSEPIVSFRETIVDAVDMTKDSRGRIEVSISSKQVTLQFRIRPLPSNVTEYLKTHNFPAKGGDRRANEIGKEAIEDVEQKELEMTLENFKLGLEKAFEAEGDGDSWEGVVDQISAFGPRKIGANILVDQTGVIRKLFPARLPEHDLKFPDYCSGITTRDIGDHILTGFQLSVLYGPLCSEQVEGIACFIEKIELSIPQDENDRSRISQLSGQVISATRDGIRQAFLEYSPRLMLAMYTCDIQTSPDVLGKVYAVVSQRRGHIVSEEMKEGTPFFTIKAKIPVIESFGFADDIRKRTSGAASPQLIFGGFEILDQDPFWVPTTEEELEDLGDTADKENIAKRYMDSIRKRKGLFVEKKLIKNAEKQRTLKR</sequence>
<dbReference type="CDD" id="cd16268">
    <property type="entry name" value="EF2_II"/>
    <property type="match status" value="1"/>
</dbReference>
<dbReference type="GO" id="GO:0005829">
    <property type="term" value="C:cytosol"/>
    <property type="evidence" value="ECO:0007669"/>
    <property type="project" value="TreeGrafter"/>
</dbReference>
<comment type="catalytic activity">
    <reaction evidence="7">
        <text>GTP + H2O = GDP + phosphate + H(+)</text>
        <dbReference type="Rhea" id="RHEA:19669"/>
        <dbReference type="ChEBI" id="CHEBI:15377"/>
        <dbReference type="ChEBI" id="CHEBI:15378"/>
        <dbReference type="ChEBI" id="CHEBI:37565"/>
        <dbReference type="ChEBI" id="CHEBI:43474"/>
        <dbReference type="ChEBI" id="CHEBI:58189"/>
    </reaction>
</comment>
<dbReference type="GO" id="GO:0005525">
    <property type="term" value="F:GTP binding"/>
    <property type="evidence" value="ECO:0007669"/>
    <property type="project" value="UniProtKB-KW"/>
</dbReference>
<reference evidence="12 13" key="1">
    <citation type="submission" date="2016-04" db="EMBL/GenBank/DDBJ databases">
        <title>Evolutionary innovation and constraint leading to complex multicellularity in the Ascomycota.</title>
        <authorList>
            <person name="Cisse O."/>
            <person name="Nguyen A."/>
            <person name="Hewitt D.A."/>
            <person name="Jedd G."/>
            <person name="Stajich J.E."/>
        </authorList>
    </citation>
    <scope>NUCLEOTIDE SEQUENCE [LARGE SCALE GENOMIC DNA]</scope>
    <source>
        <strain evidence="12 13">DAH-3</strain>
    </source>
</reference>